<evidence type="ECO:0000313" key="8">
    <source>
        <dbReference type="EMBL" id="MPM79286.1"/>
    </source>
</evidence>
<keyword evidence="2" id="KW-1003">Cell membrane</keyword>
<keyword evidence="5 6" id="KW-0472">Membrane</keyword>
<dbReference type="SUPFAM" id="SSF109755">
    <property type="entry name" value="PhoU-like"/>
    <property type="match status" value="1"/>
</dbReference>
<keyword evidence="3 6" id="KW-0812">Transmembrane</keyword>
<gene>
    <name evidence="8" type="ORF">SDC9_126319</name>
</gene>
<evidence type="ECO:0000259" key="7">
    <source>
        <dbReference type="Pfam" id="PF01895"/>
    </source>
</evidence>
<dbReference type="PANTHER" id="PTHR10010:SF46">
    <property type="entry name" value="SODIUM-DEPENDENT PHOSPHATE TRANSPORT PROTEIN 2B"/>
    <property type="match status" value="1"/>
</dbReference>
<organism evidence="8">
    <name type="scientific">bioreactor metagenome</name>
    <dbReference type="NCBI Taxonomy" id="1076179"/>
    <lineage>
        <taxon>unclassified sequences</taxon>
        <taxon>metagenomes</taxon>
        <taxon>ecological metagenomes</taxon>
    </lineage>
</organism>
<feature type="transmembrane region" description="Helical" evidence="6">
    <location>
        <begin position="203"/>
        <end position="224"/>
    </location>
</feature>
<feature type="transmembrane region" description="Helical" evidence="6">
    <location>
        <begin position="53"/>
        <end position="71"/>
    </location>
</feature>
<feature type="transmembrane region" description="Helical" evidence="6">
    <location>
        <begin position="24"/>
        <end position="46"/>
    </location>
</feature>
<evidence type="ECO:0000256" key="3">
    <source>
        <dbReference type="ARBA" id="ARBA00022692"/>
    </source>
</evidence>
<keyword evidence="4 6" id="KW-1133">Transmembrane helix</keyword>
<feature type="transmembrane region" description="Helical" evidence="6">
    <location>
        <begin position="83"/>
        <end position="108"/>
    </location>
</feature>
<comment type="caution">
    <text evidence="8">The sequence shown here is derived from an EMBL/GenBank/DDBJ whole genome shotgun (WGS) entry which is preliminary data.</text>
</comment>
<dbReference type="GO" id="GO:0044341">
    <property type="term" value="P:sodium-dependent phosphate transport"/>
    <property type="evidence" value="ECO:0007669"/>
    <property type="project" value="InterPro"/>
</dbReference>
<dbReference type="NCBIfam" id="NF037997">
    <property type="entry name" value="Na_Pi_symport"/>
    <property type="match status" value="1"/>
</dbReference>
<reference evidence="8" key="1">
    <citation type="submission" date="2019-08" db="EMBL/GenBank/DDBJ databases">
        <authorList>
            <person name="Kucharzyk K."/>
            <person name="Murdoch R.W."/>
            <person name="Higgins S."/>
            <person name="Loffler F."/>
        </authorList>
    </citation>
    <scope>NUCLEOTIDE SEQUENCE</scope>
</reference>
<dbReference type="AlphaFoldDB" id="A0A645CQE1"/>
<dbReference type="InterPro" id="IPR003841">
    <property type="entry name" value="Na/Pi_transpt"/>
</dbReference>
<dbReference type="InterPro" id="IPR026022">
    <property type="entry name" value="PhoU_dom"/>
</dbReference>
<evidence type="ECO:0000256" key="2">
    <source>
        <dbReference type="ARBA" id="ARBA00022475"/>
    </source>
</evidence>
<evidence type="ECO:0000256" key="4">
    <source>
        <dbReference type="ARBA" id="ARBA00022989"/>
    </source>
</evidence>
<dbReference type="PANTHER" id="PTHR10010">
    <property type="entry name" value="SOLUTE CARRIER FAMILY 34 SODIUM PHOSPHATE , MEMBER 2-RELATED"/>
    <property type="match status" value="1"/>
</dbReference>
<proteinExistence type="predicted"/>
<comment type="subcellular location">
    <subcellularLocation>
        <location evidence="1">Cell membrane</location>
        <topology evidence="1">Multi-pass membrane protein</topology>
    </subcellularLocation>
</comment>
<evidence type="ECO:0000256" key="5">
    <source>
        <dbReference type="ARBA" id="ARBA00023136"/>
    </source>
</evidence>
<name>A0A645CQE1_9ZZZZ</name>
<dbReference type="GO" id="GO:0005886">
    <property type="term" value="C:plasma membrane"/>
    <property type="evidence" value="ECO:0007669"/>
    <property type="project" value="UniProtKB-SubCell"/>
</dbReference>
<evidence type="ECO:0000256" key="6">
    <source>
        <dbReference type="SAM" id="Phobius"/>
    </source>
</evidence>
<dbReference type="Gene3D" id="1.20.58.220">
    <property type="entry name" value="Phosphate transport system protein phou homolog 2, domain 2"/>
    <property type="match status" value="1"/>
</dbReference>
<dbReference type="InterPro" id="IPR038078">
    <property type="entry name" value="PhoU-like_sf"/>
</dbReference>
<dbReference type="Pfam" id="PF02690">
    <property type="entry name" value="Na_Pi_cotrans"/>
    <property type="match status" value="1"/>
</dbReference>
<evidence type="ECO:0000256" key="1">
    <source>
        <dbReference type="ARBA" id="ARBA00004651"/>
    </source>
</evidence>
<sequence>MTVSQTVGVIMGANIGTTVTGQLIALNFGVVAPLIAFVGIICIVFINNPKVNAIGEIMAGLGFLFMGMEIMGDAMKPLQSSPYFISLISSLKNPLFGVLVGALFTALIQSSSASVGIIQTLARSGVLGVADVVYFNCGQHIGTCITAVLASLGLNRDAKRVALIHVTFNVIGATIFTVVYMLLPLENLYIWLAPDNPVAQIAIMHSVFSISTTVILFPFAKFLAKFAYVLIPDHHSVKDLKLEITTPPHGKDTAVANLFGVNVELNHMFSLVRDNIEESMIAILENTSSLAFVKGNESKIDQIHSGILKSLSRAMASNVTPDESDIVSRMFRINTDIERMGDHVMNLAESCDYLAKRDLKLTTEIVAELYEINENILTSLNAVDRISSIKESFRYDLVAQNEDKLDNMCLNFRDNQVKRMNAVKADFEVGIIYTEILTDIERIGDHIFNIAQSLTARR</sequence>
<protein>
    <recommendedName>
        <fullName evidence="7">PhoU domain-containing protein</fullName>
    </recommendedName>
</protein>
<feature type="transmembrane region" description="Helical" evidence="6">
    <location>
        <begin position="161"/>
        <end position="183"/>
    </location>
</feature>
<feature type="domain" description="PhoU" evidence="7">
    <location>
        <begin position="265"/>
        <end position="350"/>
    </location>
</feature>
<dbReference type="EMBL" id="VSSQ01029241">
    <property type="protein sequence ID" value="MPM79286.1"/>
    <property type="molecule type" value="Genomic_DNA"/>
</dbReference>
<dbReference type="GO" id="GO:0005436">
    <property type="term" value="F:sodium:phosphate symporter activity"/>
    <property type="evidence" value="ECO:0007669"/>
    <property type="project" value="InterPro"/>
</dbReference>
<feature type="domain" description="PhoU" evidence="7">
    <location>
        <begin position="397"/>
        <end position="453"/>
    </location>
</feature>
<dbReference type="Pfam" id="PF01895">
    <property type="entry name" value="PhoU"/>
    <property type="match status" value="2"/>
</dbReference>
<accession>A0A645CQE1</accession>